<proteinExistence type="predicted"/>
<name>A0A0F9ALX1_9ZZZZ</name>
<protein>
    <recommendedName>
        <fullName evidence="2">G8 domain-containing protein</fullName>
    </recommendedName>
</protein>
<feature type="non-terminal residue" evidence="1">
    <location>
        <position position="1"/>
    </location>
</feature>
<dbReference type="AlphaFoldDB" id="A0A0F9ALX1"/>
<sequence>GMAVSSNDWNFSGDHNRTIEFWIWANLSIQEANEFLDFNDTGTGNDIFSVNGIDTDIGGTGTVNHTGARFRIWTGNKQILSIADLTLNVGNFYIGNSLTVTNNGKITVNGQIYTDWVTTNWINASGSTLTVGNELFQASGRDGNLVASATGNTIIYNESADQEVRDPVNGEYYNLVLAGSANKTLWDDIKVLNDLTIASTLNSANYDIEVGGDWTNTNTFVEGTGTVTINGTASQTITNSTGELFNNLAINKASDTLVLGGDVMVSGTLDLISGDVRTGSSTLTLGVSGATIGTLNHTSGTINGYFERWVNAAATAYLFPVGTVSDYRPASVTFNNVPSGSLITRFNASSPGTSGLPLDDAGVDVNNTFVEGFWEFDKSNGLNSSDY</sequence>
<comment type="caution">
    <text evidence="1">The sequence shown here is derived from an EMBL/GenBank/DDBJ whole genome shotgun (WGS) entry which is preliminary data.</text>
</comment>
<organism evidence="1">
    <name type="scientific">marine sediment metagenome</name>
    <dbReference type="NCBI Taxonomy" id="412755"/>
    <lineage>
        <taxon>unclassified sequences</taxon>
        <taxon>metagenomes</taxon>
        <taxon>ecological metagenomes</taxon>
    </lineage>
</organism>
<dbReference type="EMBL" id="LAZR01056896">
    <property type="protein sequence ID" value="KKK73196.1"/>
    <property type="molecule type" value="Genomic_DNA"/>
</dbReference>
<reference evidence="1" key="1">
    <citation type="journal article" date="2015" name="Nature">
        <title>Complex archaea that bridge the gap between prokaryotes and eukaryotes.</title>
        <authorList>
            <person name="Spang A."/>
            <person name="Saw J.H."/>
            <person name="Jorgensen S.L."/>
            <person name="Zaremba-Niedzwiedzka K."/>
            <person name="Martijn J."/>
            <person name="Lind A.E."/>
            <person name="van Eijk R."/>
            <person name="Schleper C."/>
            <person name="Guy L."/>
            <person name="Ettema T.J."/>
        </authorList>
    </citation>
    <scope>NUCLEOTIDE SEQUENCE</scope>
</reference>
<evidence type="ECO:0008006" key="2">
    <source>
        <dbReference type="Google" id="ProtNLM"/>
    </source>
</evidence>
<evidence type="ECO:0000313" key="1">
    <source>
        <dbReference type="EMBL" id="KKK73196.1"/>
    </source>
</evidence>
<feature type="non-terminal residue" evidence="1">
    <location>
        <position position="387"/>
    </location>
</feature>
<accession>A0A0F9ALX1</accession>
<gene>
    <name evidence="1" type="ORF">LCGC14_2896250</name>
</gene>